<organism evidence="1 2">
    <name type="scientific">Lunatimonas lonarensis</name>
    <dbReference type="NCBI Taxonomy" id="1232681"/>
    <lineage>
        <taxon>Bacteria</taxon>
        <taxon>Pseudomonadati</taxon>
        <taxon>Bacteroidota</taxon>
        <taxon>Cytophagia</taxon>
        <taxon>Cytophagales</taxon>
        <taxon>Cyclobacteriaceae</taxon>
    </lineage>
</organism>
<dbReference type="AlphaFoldDB" id="R7ZWP3"/>
<reference evidence="1 2" key="1">
    <citation type="submission" date="2013-02" db="EMBL/GenBank/DDBJ databases">
        <title>A novel strain isolated from Lonar lake, Maharashtra, India.</title>
        <authorList>
            <person name="Singh A."/>
        </authorList>
    </citation>
    <scope>NUCLEOTIDE SEQUENCE [LARGE SCALE GENOMIC DNA]</scope>
    <source>
        <strain evidence="1 2">AK24</strain>
    </source>
</reference>
<sequence>MYDPLTKIKTIASFDVFMRIDDGIFVSLSQIYTLNQRIA</sequence>
<dbReference type="EMBL" id="AQHR01000035">
    <property type="protein sequence ID" value="EON78429.1"/>
    <property type="molecule type" value="Genomic_DNA"/>
</dbReference>
<comment type="caution">
    <text evidence="1">The sequence shown here is derived from an EMBL/GenBank/DDBJ whole genome shotgun (WGS) entry which is preliminary data.</text>
</comment>
<dbReference type="Proteomes" id="UP000013909">
    <property type="component" value="Unassembled WGS sequence"/>
</dbReference>
<proteinExistence type="predicted"/>
<protein>
    <submittedName>
        <fullName evidence="1">Uncharacterized protein</fullName>
    </submittedName>
</protein>
<accession>R7ZWP3</accession>
<name>R7ZWP3_9BACT</name>
<evidence type="ECO:0000313" key="1">
    <source>
        <dbReference type="EMBL" id="EON78429.1"/>
    </source>
</evidence>
<evidence type="ECO:0000313" key="2">
    <source>
        <dbReference type="Proteomes" id="UP000013909"/>
    </source>
</evidence>
<dbReference type="STRING" id="1232681.ADIS_1040"/>
<gene>
    <name evidence="1" type="ORF">ADIS_1040</name>
</gene>
<keyword evidence="2" id="KW-1185">Reference proteome</keyword>